<keyword evidence="2" id="KW-0433">Leucine-rich repeat</keyword>
<dbReference type="SUPFAM" id="SSF52058">
    <property type="entry name" value="L domain-like"/>
    <property type="match status" value="1"/>
</dbReference>
<dbReference type="SMART" id="SM00365">
    <property type="entry name" value="LRR_SD22"/>
    <property type="match status" value="3"/>
</dbReference>
<dbReference type="InterPro" id="IPR001611">
    <property type="entry name" value="Leu-rich_rpt"/>
</dbReference>
<evidence type="ECO:0008006" key="6">
    <source>
        <dbReference type="Google" id="ProtNLM"/>
    </source>
</evidence>
<evidence type="ECO:0000313" key="5">
    <source>
        <dbReference type="EMBL" id="CAE2263235.1"/>
    </source>
</evidence>
<dbReference type="PANTHER" id="PTHR45973:SF23">
    <property type="entry name" value="PROTEIN PHOSPHATASE 1 REGULATORY SUBUNIT 7"/>
    <property type="match status" value="1"/>
</dbReference>
<dbReference type="AlphaFoldDB" id="A0A7S4JGV6"/>
<keyword evidence="4" id="KW-0539">Nucleus</keyword>
<gene>
    <name evidence="5" type="ORF">CPOL0286_LOCUS17028</name>
</gene>
<evidence type="ECO:0000256" key="3">
    <source>
        <dbReference type="ARBA" id="ARBA00022737"/>
    </source>
</evidence>
<dbReference type="Gene3D" id="3.80.10.10">
    <property type="entry name" value="Ribonuclease Inhibitor"/>
    <property type="match status" value="1"/>
</dbReference>
<accession>A0A7S4JGV6</accession>
<name>A0A7S4JGV6_9EUKA</name>
<evidence type="ECO:0000256" key="4">
    <source>
        <dbReference type="ARBA" id="ARBA00023242"/>
    </source>
</evidence>
<organism evidence="5">
    <name type="scientific">Prymnesium polylepis</name>
    <dbReference type="NCBI Taxonomy" id="72548"/>
    <lineage>
        <taxon>Eukaryota</taxon>
        <taxon>Haptista</taxon>
        <taxon>Haptophyta</taxon>
        <taxon>Prymnesiophyceae</taxon>
        <taxon>Prymnesiales</taxon>
        <taxon>Prymnesiaceae</taxon>
        <taxon>Prymnesium</taxon>
    </lineage>
</organism>
<dbReference type="GO" id="GO:0005634">
    <property type="term" value="C:nucleus"/>
    <property type="evidence" value="ECO:0007669"/>
    <property type="project" value="UniProtKB-SubCell"/>
</dbReference>
<evidence type="ECO:0000256" key="2">
    <source>
        <dbReference type="ARBA" id="ARBA00022614"/>
    </source>
</evidence>
<comment type="subcellular location">
    <subcellularLocation>
        <location evidence="1">Nucleus</location>
    </subcellularLocation>
</comment>
<dbReference type="PANTHER" id="PTHR45973">
    <property type="entry name" value="PROTEIN PHOSPHATASE 1 REGULATORY SUBUNIT SDS22-RELATED"/>
    <property type="match status" value="1"/>
</dbReference>
<dbReference type="InterPro" id="IPR032675">
    <property type="entry name" value="LRR_dom_sf"/>
</dbReference>
<sequence length="229" mass="25628">MPTVRMTEESIKKASGQFDLETVFKLTMQRMSIRKMENLALCPSLTEVDLSYNRIVRIEGLDTLDELKRLNLAANEIDRIENVKLLNSLETLQLEGNNISNLDEVQALSKLPCLRNLSLRLGDGELRNPVCEHPGYYTAVRRMLPKLQSLDGERTVLADASAAEENPFDSLSLPTPTPWLKDFSFDLDAPSKGGPLEGTQEFEQALTDCKRLSARAQSLIDDYKGQAKA</sequence>
<keyword evidence="3" id="KW-0677">Repeat</keyword>
<proteinExistence type="predicted"/>
<reference evidence="5" key="1">
    <citation type="submission" date="2021-01" db="EMBL/GenBank/DDBJ databases">
        <authorList>
            <person name="Corre E."/>
            <person name="Pelletier E."/>
            <person name="Niang G."/>
            <person name="Scheremetjew M."/>
            <person name="Finn R."/>
            <person name="Kale V."/>
            <person name="Holt S."/>
            <person name="Cochrane G."/>
            <person name="Meng A."/>
            <person name="Brown T."/>
            <person name="Cohen L."/>
        </authorList>
    </citation>
    <scope>NUCLEOTIDE SEQUENCE</scope>
    <source>
        <strain evidence="5">UIO037</strain>
    </source>
</reference>
<dbReference type="EMBL" id="HBKO01037186">
    <property type="protein sequence ID" value="CAE2263235.1"/>
    <property type="molecule type" value="Transcribed_RNA"/>
</dbReference>
<evidence type="ECO:0000256" key="1">
    <source>
        <dbReference type="ARBA" id="ARBA00004123"/>
    </source>
</evidence>
<dbReference type="InterPro" id="IPR050576">
    <property type="entry name" value="Cilia_flagella_integrity"/>
</dbReference>
<dbReference type="PROSITE" id="PS51450">
    <property type="entry name" value="LRR"/>
    <property type="match status" value="3"/>
</dbReference>
<dbReference type="Pfam" id="PF14580">
    <property type="entry name" value="LRR_9"/>
    <property type="match status" value="1"/>
</dbReference>
<protein>
    <recommendedName>
        <fullName evidence="6">U2A'/phosphoprotein 32 family A C-terminal domain-containing protein</fullName>
    </recommendedName>
</protein>